<keyword evidence="1" id="KW-0663">Pyridoxal phosphate</keyword>
<name>A0ABD5P9W4_9EURY</name>
<dbReference type="EMBL" id="JBHSDS010000003">
    <property type="protein sequence ID" value="MFC4357680.1"/>
    <property type="molecule type" value="Genomic_DNA"/>
</dbReference>
<sequence length="379" mass="40651">MPSNIPLFEIPWDEREISNATRSISRGSHWTKGPFVDEFEDRLADYFGVDHALTVNSGTTALGAALKSLGVGRGDKVIVPSFTFVATVNSVQLAGAKPAFADIERETLGLDPESVEAVITDDVVGLLPVHPYGAGCRIEELVDIAADYGCWVLEDAAETFGAEVDGRKLGTFGEAAALSFCQNKVLTTGEGGAIITDDDDLATQIRLYRSHGRASSSFFESAQTGTYVSLGTNIRMPDLIASIGCAQLDKIDDLIGGRQAAAGRLNDGFSAVKGVEPVPYHPNGTNVYQLYSVVLGDGVDRDELIASLAADGVAAKVYWEPSAHQTDYYRGQERYTNVTLPVTEEIASRVLSLPIHPKLTEAETDRVVNAVRKGVENQP</sequence>
<evidence type="ECO:0000313" key="3">
    <source>
        <dbReference type="Proteomes" id="UP001595921"/>
    </source>
</evidence>
<dbReference type="PANTHER" id="PTHR30244">
    <property type="entry name" value="TRANSAMINASE"/>
    <property type="match status" value="1"/>
</dbReference>
<comment type="similarity">
    <text evidence="1">Belongs to the DegT/DnrJ/EryC1 family.</text>
</comment>
<dbReference type="PANTHER" id="PTHR30244:SF34">
    <property type="entry name" value="DTDP-4-AMINO-4,6-DIDEOXYGALACTOSE TRANSAMINASE"/>
    <property type="match status" value="1"/>
</dbReference>
<keyword evidence="2" id="KW-0032">Aminotransferase</keyword>
<dbReference type="Proteomes" id="UP001595921">
    <property type="component" value="Unassembled WGS sequence"/>
</dbReference>
<dbReference type="SUPFAM" id="SSF53383">
    <property type="entry name" value="PLP-dependent transferases"/>
    <property type="match status" value="1"/>
</dbReference>
<dbReference type="RefSeq" id="WP_267622013.1">
    <property type="nucleotide sequence ID" value="NZ_JAODIW010000006.1"/>
</dbReference>
<evidence type="ECO:0000313" key="2">
    <source>
        <dbReference type="EMBL" id="MFC4357680.1"/>
    </source>
</evidence>
<keyword evidence="3" id="KW-1185">Reference proteome</keyword>
<dbReference type="PIRSF" id="PIRSF000390">
    <property type="entry name" value="PLP_StrS"/>
    <property type="match status" value="1"/>
</dbReference>
<dbReference type="InterPro" id="IPR015424">
    <property type="entry name" value="PyrdxlP-dep_Trfase"/>
</dbReference>
<dbReference type="InterPro" id="IPR015421">
    <property type="entry name" value="PyrdxlP-dep_Trfase_major"/>
</dbReference>
<keyword evidence="2" id="KW-0808">Transferase</keyword>
<protein>
    <submittedName>
        <fullName evidence="2">DegT/DnrJ/EryC1/StrS family aminotransferase</fullName>
    </submittedName>
</protein>
<proteinExistence type="inferred from homology"/>
<dbReference type="Gene3D" id="3.40.640.10">
    <property type="entry name" value="Type I PLP-dependent aspartate aminotransferase-like (Major domain)"/>
    <property type="match status" value="1"/>
</dbReference>
<dbReference type="CDD" id="cd00616">
    <property type="entry name" value="AHBA_syn"/>
    <property type="match status" value="1"/>
</dbReference>
<dbReference type="Gene3D" id="3.90.1150.10">
    <property type="entry name" value="Aspartate Aminotransferase, domain 1"/>
    <property type="match status" value="1"/>
</dbReference>
<reference evidence="2 3" key="1">
    <citation type="journal article" date="2019" name="Int. J. Syst. Evol. Microbiol.">
        <title>The Global Catalogue of Microorganisms (GCM) 10K type strain sequencing project: providing services to taxonomists for standard genome sequencing and annotation.</title>
        <authorList>
            <consortium name="The Broad Institute Genomics Platform"/>
            <consortium name="The Broad Institute Genome Sequencing Center for Infectious Disease"/>
            <person name="Wu L."/>
            <person name="Ma J."/>
        </authorList>
    </citation>
    <scope>NUCLEOTIDE SEQUENCE [LARGE SCALE GENOMIC DNA]</scope>
    <source>
        <strain evidence="2 3">CGMCC 1.12553</strain>
    </source>
</reference>
<dbReference type="InterPro" id="IPR015422">
    <property type="entry name" value="PyrdxlP-dep_Trfase_small"/>
</dbReference>
<dbReference type="AlphaFoldDB" id="A0ABD5P9W4"/>
<dbReference type="Pfam" id="PF01041">
    <property type="entry name" value="DegT_DnrJ_EryC1"/>
    <property type="match status" value="1"/>
</dbReference>
<gene>
    <name evidence="2" type="ORF">ACFO0N_06920</name>
</gene>
<dbReference type="InterPro" id="IPR000653">
    <property type="entry name" value="DegT/StrS_aminotransferase"/>
</dbReference>
<dbReference type="GO" id="GO:0008483">
    <property type="term" value="F:transaminase activity"/>
    <property type="evidence" value="ECO:0007669"/>
    <property type="project" value="UniProtKB-KW"/>
</dbReference>
<comment type="caution">
    <text evidence="2">The sequence shown here is derived from an EMBL/GenBank/DDBJ whole genome shotgun (WGS) entry which is preliminary data.</text>
</comment>
<organism evidence="2 3">
    <name type="scientific">Halobium salinum</name>
    <dbReference type="NCBI Taxonomy" id="1364940"/>
    <lineage>
        <taxon>Archaea</taxon>
        <taxon>Methanobacteriati</taxon>
        <taxon>Methanobacteriota</taxon>
        <taxon>Stenosarchaea group</taxon>
        <taxon>Halobacteria</taxon>
        <taxon>Halobacteriales</taxon>
        <taxon>Haloferacaceae</taxon>
        <taxon>Halobium</taxon>
    </lineage>
</organism>
<accession>A0ABD5P9W4</accession>
<evidence type="ECO:0000256" key="1">
    <source>
        <dbReference type="RuleBase" id="RU004508"/>
    </source>
</evidence>